<sequence>MDAAKVWETCRNVHFKARKTNALWPGRGENQEATAGGCYVLHAQMVQQIFRAFDAAVEVARRNRRDGRREIRYPYKDKRFFPLMLAGLTNGNKGKANRSPYGARRIVSDIAASRLAFA</sequence>
<evidence type="ECO:0000313" key="1">
    <source>
        <dbReference type="EMBL" id="CAI9085665.1"/>
    </source>
</evidence>
<keyword evidence="2" id="KW-1185">Reference proteome</keyword>
<protein>
    <submittedName>
        <fullName evidence="1">Uncharacterized protein</fullName>
    </submittedName>
</protein>
<organism evidence="1 2">
    <name type="scientific">Candidatus Methylacidiphilum fumarolicum</name>
    <dbReference type="NCBI Taxonomy" id="591154"/>
    <lineage>
        <taxon>Bacteria</taxon>
        <taxon>Pseudomonadati</taxon>
        <taxon>Verrucomicrobiota</taxon>
        <taxon>Methylacidiphilae</taxon>
        <taxon>Methylacidiphilales</taxon>
        <taxon>Methylacidiphilaceae</taxon>
        <taxon>Methylacidiphilum (ex Ratnadevi et al. 2023)</taxon>
    </lineage>
</organism>
<name>A0ABN8XEG8_9BACT</name>
<evidence type="ECO:0000313" key="2">
    <source>
        <dbReference type="Proteomes" id="UP001161497"/>
    </source>
</evidence>
<accession>A0ABN8XEG8</accession>
<gene>
    <name evidence="1" type="ORF">MFUM_1313</name>
</gene>
<reference evidence="1" key="1">
    <citation type="submission" date="2023-03" db="EMBL/GenBank/DDBJ databases">
        <authorList>
            <person name="Cremers G."/>
            <person name="Picone N."/>
        </authorList>
    </citation>
    <scope>NUCLEOTIDE SEQUENCE</scope>
    <source>
        <strain evidence="1">Sample_alias</strain>
    </source>
</reference>
<dbReference type="Proteomes" id="UP001161497">
    <property type="component" value="Chromosome"/>
</dbReference>
<dbReference type="EMBL" id="OX458932">
    <property type="protein sequence ID" value="CAI9085665.1"/>
    <property type="molecule type" value="Genomic_DNA"/>
</dbReference>
<proteinExistence type="predicted"/>